<dbReference type="AlphaFoldDB" id="A0ABD0L9D6"/>
<keyword evidence="2" id="KW-0472">Membrane</keyword>
<feature type="transmembrane region" description="Helical" evidence="2">
    <location>
        <begin position="97"/>
        <end position="119"/>
    </location>
</feature>
<reference evidence="3 4" key="1">
    <citation type="journal article" date="2023" name="Sci. Data">
        <title>Genome assembly of the Korean intertidal mud-creeper Batillaria attramentaria.</title>
        <authorList>
            <person name="Patra A.K."/>
            <person name="Ho P.T."/>
            <person name="Jun S."/>
            <person name="Lee S.J."/>
            <person name="Kim Y."/>
            <person name="Won Y.J."/>
        </authorList>
    </citation>
    <scope>NUCLEOTIDE SEQUENCE [LARGE SCALE GENOMIC DNA]</scope>
    <source>
        <strain evidence="3">Wonlab-2016</strain>
    </source>
</reference>
<feature type="region of interest" description="Disordered" evidence="1">
    <location>
        <begin position="22"/>
        <end position="53"/>
    </location>
</feature>
<protein>
    <submittedName>
        <fullName evidence="3">Uncharacterized protein</fullName>
    </submittedName>
</protein>
<proteinExistence type="predicted"/>
<name>A0ABD0L9D6_9CAEN</name>
<dbReference type="Proteomes" id="UP001519460">
    <property type="component" value="Unassembled WGS sequence"/>
</dbReference>
<dbReference type="EMBL" id="JACVVK020000071">
    <property type="protein sequence ID" value="KAK7495888.1"/>
    <property type="molecule type" value="Genomic_DNA"/>
</dbReference>
<accession>A0ABD0L9D6</accession>
<feature type="transmembrane region" description="Helical" evidence="2">
    <location>
        <begin position="56"/>
        <end position="85"/>
    </location>
</feature>
<evidence type="ECO:0000313" key="4">
    <source>
        <dbReference type="Proteomes" id="UP001519460"/>
    </source>
</evidence>
<sequence length="123" mass="14008">MSKSASRNGKTSSQDYMNLLYSDSESDTVPDLRLPPLKGKKPKRSRRRNAESESICSPWIVLNVVTVIVLLAAMVTLGVITYWALQQIRELKDQINNFDVCRLCTFVPLVLVWCLLKFFQRSG</sequence>
<evidence type="ECO:0000313" key="3">
    <source>
        <dbReference type="EMBL" id="KAK7495888.1"/>
    </source>
</evidence>
<comment type="caution">
    <text evidence="3">The sequence shown here is derived from an EMBL/GenBank/DDBJ whole genome shotgun (WGS) entry which is preliminary data.</text>
</comment>
<evidence type="ECO:0000256" key="2">
    <source>
        <dbReference type="SAM" id="Phobius"/>
    </source>
</evidence>
<keyword evidence="2" id="KW-0812">Transmembrane</keyword>
<gene>
    <name evidence="3" type="ORF">BaRGS_00012878</name>
</gene>
<evidence type="ECO:0000256" key="1">
    <source>
        <dbReference type="SAM" id="MobiDB-lite"/>
    </source>
</evidence>
<organism evidence="3 4">
    <name type="scientific">Batillaria attramentaria</name>
    <dbReference type="NCBI Taxonomy" id="370345"/>
    <lineage>
        <taxon>Eukaryota</taxon>
        <taxon>Metazoa</taxon>
        <taxon>Spiralia</taxon>
        <taxon>Lophotrochozoa</taxon>
        <taxon>Mollusca</taxon>
        <taxon>Gastropoda</taxon>
        <taxon>Caenogastropoda</taxon>
        <taxon>Sorbeoconcha</taxon>
        <taxon>Cerithioidea</taxon>
        <taxon>Batillariidae</taxon>
        <taxon>Batillaria</taxon>
    </lineage>
</organism>
<feature type="compositionally biased region" description="Basic residues" evidence="1">
    <location>
        <begin position="38"/>
        <end position="47"/>
    </location>
</feature>
<keyword evidence="4" id="KW-1185">Reference proteome</keyword>
<keyword evidence="2" id="KW-1133">Transmembrane helix</keyword>